<feature type="non-terminal residue" evidence="2">
    <location>
        <position position="1"/>
    </location>
</feature>
<reference evidence="2 3" key="1">
    <citation type="submission" date="2012-02" db="EMBL/GenBank/DDBJ databases">
        <title>Whole genome shotgun sequence of Gordonia terrae NBRC 100016.</title>
        <authorList>
            <person name="Takarada H."/>
            <person name="Hosoyama A."/>
            <person name="Tsuchikane K."/>
            <person name="Katsumata H."/>
            <person name="Yamazaki S."/>
            <person name="Fujita N."/>
        </authorList>
    </citation>
    <scope>NUCLEOTIDE SEQUENCE [LARGE SCALE GENOMIC DNA]</scope>
    <source>
        <strain evidence="2 3">NBRC 100016</strain>
    </source>
</reference>
<gene>
    <name evidence="2" type="ORF">GOTRE_143_00010</name>
</gene>
<comment type="caution">
    <text evidence="2">The sequence shown here is derived from an EMBL/GenBank/DDBJ whole genome shotgun (WGS) entry which is preliminary data.</text>
</comment>
<accession>A0ABQ0HJD7</accession>
<sequence>MIPAAQARDLIRTGDVLRYRLMLTGNTLACGRLDQRRFTIAMKRTDYVSDSDMQTVDAHLAEAILARAPMSTTQFTTLVDAIVARHAPDAVRRRRERATRDRHITIAPDRFQPGQARITGSLPVTDAAACNAQLDAMAASVHPDDPRNKRQRRVDAMIAL</sequence>
<name>A0ABQ0HJD7_9ACTN</name>
<dbReference type="InterPro" id="IPR003870">
    <property type="entry name" value="DUF222"/>
</dbReference>
<dbReference type="EMBL" id="BAFD01000109">
    <property type="protein sequence ID" value="GAB45991.1"/>
    <property type="molecule type" value="Genomic_DNA"/>
</dbReference>
<feature type="non-terminal residue" evidence="2">
    <location>
        <position position="160"/>
    </location>
</feature>
<dbReference type="Proteomes" id="UP000004881">
    <property type="component" value="Unassembled WGS sequence"/>
</dbReference>
<keyword evidence="3" id="KW-1185">Reference proteome</keyword>
<feature type="domain" description="DUF222" evidence="1">
    <location>
        <begin position="2"/>
        <end position="160"/>
    </location>
</feature>
<dbReference type="Pfam" id="PF02720">
    <property type="entry name" value="DUF222"/>
    <property type="match status" value="1"/>
</dbReference>
<protein>
    <recommendedName>
        <fullName evidence="1">DUF222 domain-containing protein</fullName>
    </recommendedName>
</protein>
<evidence type="ECO:0000259" key="1">
    <source>
        <dbReference type="Pfam" id="PF02720"/>
    </source>
</evidence>
<organism evidence="2 3">
    <name type="scientific">Gordonia terrae NBRC 100016</name>
    <dbReference type="NCBI Taxonomy" id="1089454"/>
    <lineage>
        <taxon>Bacteria</taxon>
        <taxon>Bacillati</taxon>
        <taxon>Actinomycetota</taxon>
        <taxon>Actinomycetes</taxon>
        <taxon>Mycobacteriales</taxon>
        <taxon>Gordoniaceae</taxon>
        <taxon>Gordonia</taxon>
    </lineage>
</organism>
<evidence type="ECO:0000313" key="2">
    <source>
        <dbReference type="EMBL" id="GAB45991.1"/>
    </source>
</evidence>
<dbReference type="RefSeq" id="WP_004022871.1">
    <property type="nucleotide sequence ID" value="NZ_BAFD01000109.1"/>
</dbReference>
<evidence type="ECO:0000313" key="3">
    <source>
        <dbReference type="Proteomes" id="UP000004881"/>
    </source>
</evidence>
<proteinExistence type="predicted"/>